<keyword evidence="2" id="KW-1185">Reference proteome</keyword>
<sequence length="70" mass="7505">MRLFEAAERVKEEEVVSVNGVGDTEGGEVDGLVDVAQKAAVMSLKSREAVSLELVGLKRELMAAVEACKR</sequence>
<dbReference type="Proteomes" id="UP001172155">
    <property type="component" value="Unassembled WGS sequence"/>
</dbReference>
<dbReference type="AlphaFoldDB" id="A0AA40K4V7"/>
<evidence type="ECO:0000313" key="2">
    <source>
        <dbReference type="Proteomes" id="UP001172155"/>
    </source>
</evidence>
<protein>
    <submittedName>
        <fullName evidence="1">Uncharacterized protein</fullName>
    </submittedName>
</protein>
<evidence type="ECO:0000313" key="1">
    <source>
        <dbReference type="EMBL" id="KAK0745994.1"/>
    </source>
</evidence>
<gene>
    <name evidence="1" type="ORF">B0T18DRAFT_410618</name>
</gene>
<organism evidence="1 2">
    <name type="scientific">Schizothecium vesticola</name>
    <dbReference type="NCBI Taxonomy" id="314040"/>
    <lineage>
        <taxon>Eukaryota</taxon>
        <taxon>Fungi</taxon>
        <taxon>Dikarya</taxon>
        <taxon>Ascomycota</taxon>
        <taxon>Pezizomycotina</taxon>
        <taxon>Sordariomycetes</taxon>
        <taxon>Sordariomycetidae</taxon>
        <taxon>Sordariales</taxon>
        <taxon>Schizotheciaceae</taxon>
        <taxon>Schizothecium</taxon>
    </lineage>
</organism>
<reference evidence="1" key="1">
    <citation type="submission" date="2023-06" db="EMBL/GenBank/DDBJ databases">
        <title>Genome-scale phylogeny and comparative genomics of the fungal order Sordariales.</title>
        <authorList>
            <consortium name="Lawrence Berkeley National Laboratory"/>
            <person name="Hensen N."/>
            <person name="Bonometti L."/>
            <person name="Westerberg I."/>
            <person name="Brannstrom I.O."/>
            <person name="Guillou S."/>
            <person name="Cros-Aarteil S."/>
            <person name="Calhoun S."/>
            <person name="Haridas S."/>
            <person name="Kuo A."/>
            <person name="Mondo S."/>
            <person name="Pangilinan J."/>
            <person name="Riley R."/>
            <person name="LaButti K."/>
            <person name="Andreopoulos B."/>
            <person name="Lipzen A."/>
            <person name="Chen C."/>
            <person name="Yanf M."/>
            <person name="Daum C."/>
            <person name="Ng V."/>
            <person name="Clum A."/>
            <person name="Steindorff A."/>
            <person name="Ohm R."/>
            <person name="Martin F."/>
            <person name="Silar P."/>
            <person name="Natvig D."/>
            <person name="Lalanne C."/>
            <person name="Gautier V."/>
            <person name="Ament-velasquez S.L."/>
            <person name="Kruys A."/>
            <person name="Hutchinson M.I."/>
            <person name="Powell A.J."/>
            <person name="Barry K."/>
            <person name="Miller A.N."/>
            <person name="Grigoriev I.V."/>
            <person name="Debuchy R."/>
            <person name="Gladieux P."/>
            <person name="Thoren M.H."/>
            <person name="Johannesson H."/>
        </authorList>
    </citation>
    <scope>NUCLEOTIDE SEQUENCE</scope>
    <source>
        <strain evidence="1">SMH3187-1</strain>
    </source>
</reference>
<name>A0AA40K4V7_9PEZI</name>
<comment type="caution">
    <text evidence="1">The sequence shown here is derived from an EMBL/GenBank/DDBJ whole genome shotgun (WGS) entry which is preliminary data.</text>
</comment>
<accession>A0AA40K4V7</accession>
<dbReference type="EMBL" id="JAUKUD010000004">
    <property type="protein sequence ID" value="KAK0745994.1"/>
    <property type="molecule type" value="Genomic_DNA"/>
</dbReference>
<proteinExistence type="predicted"/>